<evidence type="ECO:0000256" key="1">
    <source>
        <dbReference type="ARBA" id="ARBA00004141"/>
    </source>
</evidence>
<feature type="transmembrane region" description="Helical" evidence="6">
    <location>
        <begin position="201"/>
        <end position="225"/>
    </location>
</feature>
<keyword evidence="5 6" id="KW-0472">Membrane</keyword>
<dbReference type="Pfam" id="PF01925">
    <property type="entry name" value="TauE"/>
    <property type="match status" value="1"/>
</dbReference>
<sequence>MLLTFSLAVIIGLLLGLLGGGGSILTVPMLVYLLHVEPKQAIVTSFVVVGVSSLIALVSHARRGSVCWKSGLLFGLAGMAGAFGGGRLAAHFSSDLLMSLFGLVSLATGLLMLRRPRAVAGMPSAGELVKVCPLQVPFLRVLFDGLFVGVITGMVGVGGGFLIVPALTLLVGLPMQGAVGTSLLVIAMNALAGLSGYSQHVAINVELTTVVMLGAILGSALGAWWSAFIKPAALRKVFGVMVIAVAGYVLSQSLNQQLLLDLEPWLRDAKIQGKLLVGLLLGGLVLLIGHWIHKADAVALTPR</sequence>
<keyword evidence="3 6" id="KW-0812">Transmembrane</keyword>
<keyword evidence="4 6" id="KW-1133">Transmembrane helix</keyword>
<comment type="similarity">
    <text evidence="2 6">Belongs to the 4-toluene sulfonate uptake permease (TSUP) (TC 2.A.102) family.</text>
</comment>
<feature type="transmembrane region" description="Helical" evidence="6">
    <location>
        <begin position="96"/>
        <end position="113"/>
    </location>
</feature>
<comment type="subcellular location">
    <subcellularLocation>
        <location evidence="6">Cell membrane</location>
        <topology evidence="6">Multi-pass membrane protein</topology>
    </subcellularLocation>
    <subcellularLocation>
        <location evidence="1">Membrane</location>
        <topology evidence="1">Multi-pass membrane protein</topology>
    </subcellularLocation>
</comment>
<evidence type="ECO:0000313" key="8">
    <source>
        <dbReference type="Proteomes" id="UP000652176"/>
    </source>
</evidence>
<gene>
    <name evidence="7" type="ORF">IE877_08835</name>
</gene>
<feature type="transmembrane region" description="Helical" evidence="6">
    <location>
        <begin position="146"/>
        <end position="167"/>
    </location>
</feature>
<name>A0ABR9CZL4_9GAMM</name>
<proteinExistence type="inferred from homology"/>
<comment type="caution">
    <text evidence="7">The sequence shown here is derived from an EMBL/GenBank/DDBJ whole genome shotgun (WGS) entry which is preliminary data.</text>
</comment>
<feature type="transmembrane region" description="Helical" evidence="6">
    <location>
        <begin position="7"/>
        <end position="34"/>
    </location>
</feature>
<dbReference type="PANTHER" id="PTHR43701:SF2">
    <property type="entry name" value="MEMBRANE TRANSPORTER PROTEIN YJNA-RELATED"/>
    <property type="match status" value="1"/>
</dbReference>
<evidence type="ECO:0000256" key="3">
    <source>
        <dbReference type="ARBA" id="ARBA00022692"/>
    </source>
</evidence>
<evidence type="ECO:0000256" key="4">
    <source>
        <dbReference type="ARBA" id="ARBA00022989"/>
    </source>
</evidence>
<feature type="transmembrane region" description="Helical" evidence="6">
    <location>
        <begin position="173"/>
        <end position="194"/>
    </location>
</feature>
<keyword evidence="6" id="KW-1003">Cell membrane</keyword>
<evidence type="ECO:0000256" key="2">
    <source>
        <dbReference type="ARBA" id="ARBA00009142"/>
    </source>
</evidence>
<feature type="transmembrane region" description="Helical" evidence="6">
    <location>
        <begin position="237"/>
        <end position="254"/>
    </location>
</feature>
<organism evidence="7 8">
    <name type="scientific">Methylomonas albis</name>
    <dbReference type="NCBI Taxonomy" id="1854563"/>
    <lineage>
        <taxon>Bacteria</taxon>
        <taxon>Pseudomonadati</taxon>
        <taxon>Pseudomonadota</taxon>
        <taxon>Gammaproteobacteria</taxon>
        <taxon>Methylococcales</taxon>
        <taxon>Methylococcaceae</taxon>
        <taxon>Methylomonas</taxon>
    </lineage>
</organism>
<feature type="transmembrane region" description="Helical" evidence="6">
    <location>
        <begin position="40"/>
        <end position="59"/>
    </location>
</feature>
<feature type="transmembrane region" description="Helical" evidence="6">
    <location>
        <begin position="71"/>
        <end position="90"/>
    </location>
</feature>
<feature type="transmembrane region" description="Helical" evidence="6">
    <location>
        <begin position="275"/>
        <end position="293"/>
    </location>
</feature>
<keyword evidence="8" id="KW-1185">Reference proteome</keyword>
<dbReference type="RefSeq" id="WP_192374386.1">
    <property type="nucleotide sequence ID" value="NZ_CAJHIV010000001.1"/>
</dbReference>
<dbReference type="InterPro" id="IPR002781">
    <property type="entry name" value="TM_pro_TauE-like"/>
</dbReference>
<accession>A0ABR9CZL4</accession>
<evidence type="ECO:0000256" key="5">
    <source>
        <dbReference type="ARBA" id="ARBA00023136"/>
    </source>
</evidence>
<protein>
    <recommendedName>
        <fullName evidence="6">Probable membrane transporter protein</fullName>
    </recommendedName>
</protein>
<dbReference type="InterPro" id="IPR051598">
    <property type="entry name" value="TSUP/Inactive_protease-like"/>
</dbReference>
<evidence type="ECO:0000313" key="7">
    <source>
        <dbReference type="EMBL" id="MBD9355991.1"/>
    </source>
</evidence>
<dbReference type="Proteomes" id="UP000652176">
    <property type="component" value="Unassembled WGS sequence"/>
</dbReference>
<reference evidence="7 8" key="1">
    <citation type="submission" date="2020-09" db="EMBL/GenBank/DDBJ databases">
        <title>Methylomonas albis sp. nov. and Methylomonas fluvii sp. nov.: Two cold-adapted methanotrophs from the River Elbe and an amended description of Methylovulum psychrotolerans strain Eb1.</title>
        <authorList>
            <person name="Bussmann I.K."/>
            <person name="Klings K.-W."/>
            <person name="Warnstedt J."/>
            <person name="Hoppert M."/>
            <person name="Saborowski A."/>
            <person name="Horn F."/>
            <person name="Liebner S."/>
        </authorList>
    </citation>
    <scope>NUCLEOTIDE SEQUENCE [LARGE SCALE GENOMIC DNA]</scope>
    <source>
        <strain evidence="7 8">EbA</strain>
    </source>
</reference>
<dbReference type="EMBL" id="JACXSS010000001">
    <property type="protein sequence ID" value="MBD9355991.1"/>
    <property type="molecule type" value="Genomic_DNA"/>
</dbReference>
<evidence type="ECO:0000256" key="6">
    <source>
        <dbReference type="RuleBase" id="RU363041"/>
    </source>
</evidence>
<dbReference type="PANTHER" id="PTHR43701">
    <property type="entry name" value="MEMBRANE TRANSPORTER PROTEIN MJ0441-RELATED"/>
    <property type="match status" value="1"/>
</dbReference>